<feature type="region of interest" description="Disordered" evidence="1">
    <location>
        <begin position="155"/>
        <end position="181"/>
    </location>
</feature>
<evidence type="ECO:0000313" key="2">
    <source>
        <dbReference type="EMBL" id="TGZ60699.1"/>
    </source>
</evidence>
<organism evidence="2 3">
    <name type="scientific">Opisthorchis felineus</name>
    <dbReference type="NCBI Taxonomy" id="147828"/>
    <lineage>
        <taxon>Eukaryota</taxon>
        <taxon>Metazoa</taxon>
        <taxon>Spiralia</taxon>
        <taxon>Lophotrochozoa</taxon>
        <taxon>Platyhelminthes</taxon>
        <taxon>Trematoda</taxon>
        <taxon>Digenea</taxon>
        <taxon>Opisthorchiida</taxon>
        <taxon>Opisthorchiata</taxon>
        <taxon>Opisthorchiidae</taxon>
        <taxon>Opisthorchis</taxon>
    </lineage>
</organism>
<sequence>MEEFSETTWFGYHDTPSPANPCGCTSAEILIGYKLCTFLNALITTYRPTPIRAQPGVHNVFSKDPLVYTRKYRPNHDNWSETTVTGQGAKVVFDVSFDDRNWVRHLNQPSPQPFQMTTDLLQQTLRLYVCPETTEHPASAHDFKNSAAMSVTLDRPSTVPSENILSNSLRTKGTNNHTSKSWCQYKPHLSVNIRSASKRG</sequence>
<reference evidence="2 3" key="1">
    <citation type="journal article" date="2019" name="BMC Genomics">
        <title>New insights from Opisthorchis felineus genome: update on genomics of the epidemiologically important liver flukes.</title>
        <authorList>
            <person name="Ershov N.I."/>
            <person name="Mordvinov V.A."/>
            <person name="Prokhortchouk E.B."/>
            <person name="Pakharukova M.Y."/>
            <person name="Gunbin K.V."/>
            <person name="Ustyantsev K."/>
            <person name="Genaev M.A."/>
            <person name="Blinov A.G."/>
            <person name="Mazur A."/>
            <person name="Boulygina E."/>
            <person name="Tsygankova S."/>
            <person name="Khrameeva E."/>
            <person name="Chekanov N."/>
            <person name="Fan G."/>
            <person name="Xiao A."/>
            <person name="Zhang H."/>
            <person name="Xu X."/>
            <person name="Yang H."/>
            <person name="Solovyev V."/>
            <person name="Lee S.M."/>
            <person name="Liu X."/>
            <person name="Afonnikov D.A."/>
            <person name="Skryabin K.G."/>
        </authorList>
    </citation>
    <scope>NUCLEOTIDE SEQUENCE [LARGE SCALE GENOMIC DNA]</scope>
    <source>
        <strain evidence="2">AK-0245</strain>
        <tissue evidence="2">Whole organism</tissue>
    </source>
</reference>
<name>A0A4S2LIG6_OPIFE</name>
<dbReference type="AlphaFoldDB" id="A0A4S2LIG6"/>
<evidence type="ECO:0000256" key="1">
    <source>
        <dbReference type="SAM" id="MobiDB-lite"/>
    </source>
</evidence>
<evidence type="ECO:0000313" key="3">
    <source>
        <dbReference type="Proteomes" id="UP000308267"/>
    </source>
</evidence>
<accession>A0A4S2LIG6</accession>
<feature type="compositionally biased region" description="Polar residues" evidence="1">
    <location>
        <begin position="158"/>
        <end position="181"/>
    </location>
</feature>
<dbReference type="EMBL" id="SJOL01008299">
    <property type="protein sequence ID" value="TGZ60699.1"/>
    <property type="molecule type" value="Genomic_DNA"/>
</dbReference>
<proteinExistence type="predicted"/>
<keyword evidence="3" id="KW-1185">Reference proteome</keyword>
<comment type="caution">
    <text evidence="2">The sequence shown here is derived from an EMBL/GenBank/DDBJ whole genome shotgun (WGS) entry which is preliminary data.</text>
</comment>
<protein>
    <submittedName>
        <fullName evidence="2">Uncharacterized protein</fullName>
    </submittedName>
</protein>
<dbReference type="Proteomes" id="UP000308267">
    <property type="component" value="Unassembled WGS sequence"/>
</dbReference>
<gene>
    <name evidence="2" type="ORF">CRM22_008380</name>
</gene>